<keyword evidence="2" id="KW-1185">Reference proteome</keyword>
<dbReference type="RefSeq" id="WP_249309724.1">
    <property type="nucleotide sequence ID" value="NZ_JACRSZ010000017.1"/>
</dbReference>
<organism evidence="1 2">
    <name type="scientific">Jingyaoa shaoxingensis</name>
    <dbReference type="NCBI Taxonomy" id="2763671"/>
    <lineage>
        <taxon>Bacteria</taxon>
        <taxon>Bacillati</taxon>
        <taxon>Bacillota</taxon>
        <taxon>Clostridia</taxon>
        <taxon>Lachnospirales</taxon>
        <taxon>Lachnospiraceae</taxon>
        <taxon>Jingyaoa</taxon>
    </lineage>
</organism>
<dbReference type="EMBL" id="JACRSZ010000017">
    <property type="protein sequence ID" value="MBC8574233.1"/>
    <property type="molecule type" value="Genomic_DNA"/>
</dbReference>
<gene>
    <name evidence="1" type="ORF">H8716_14290</name>
</gene>
<dbReference type="Pfam" id="PF19642">
    <property type="entry name" value="DUF6145"/>
    <property type="match status" value="1"/>
</dbReference>
<protein>
    <submittedName>
        <fullName evidence="1">Uncharacterized protein</fullName>
    </submittedName>
</protein>
<evidence type="ECO:0000313" key="2">
    <source>
        <dbReference type="Proteomes" id="UP000657421"/>
    </source>
</evidence>
<dbReference type="InterPro" id="IPR046143">
    <property type="entry name" value="DUF6145"/>
</dbReference>
<proteinExistence type="predicted"/>
<name>A0ABR7NCV2_9FIRM</name>
<comment type="caution">
    <text evidence="1">The sequence shown here is derived from an EMBL/GenBank/DDBJ whole genome shotgun (WGS) entry which is preliminary data.</text>
</comment>
<reference evidence="1 2" key="1">
    <citation type="submission" date="2020-08" db="EMBL/GenBank/DDBJ databases">
        <title>Genome public.</title>
        <authorList>
            <person name="Liu C."/>
            <person name="Sun Q."/>
        </authorList>
    </citation>
    <scope>NUCLEOTIDE SEQUENCE [LARGE SCALE GENOMIC DNA]</scope>
    <source>
        <strain evidence="1 2">NSJ-46</strain>
    </source>
</reference>
<accession>A0ABR7NCV2</accession>
<evidence type="ECO:0000313" key="1">
    <source>
        <dbReference type="EMBL" id="MBC8574233.1"/>
    </source>
</evidence>
<sequence length="119" mass="13483">MNQKSEKTVLCGASAYTEKYYLNDEFQALPDAIKDELKIMCVLYTNDVGGVLTLEFSEDGELCFHTEAEENDFSYDEIGSVLKIRELQRTKGELLESLELYYKVAILGIDASTMAMDEE</sequence>
<dbReference type="Proteomes" id="UP000657421">
    <property type="component" value="Unassembled WGS sequence"/>
</dbReference>